<evidence type="ECO:0000256" key="2">
    <source>
        <dbReference type="ARBA" id="ARBA00023012"/>
    </source>
</evidence>
<dbReference type="Proteomes" id="UP000013782">
    <property type="component" value="Unassembled WGS sequence"/>
</dbReference>
<dbReference type="Pfam" id="PF04397">
    <property type="entry name" value="LytTR"/>
    <property type="match status" value="1"/>
</dbReference>
<dbReference type="PATRIC" id="fig|1158607.3.peg.82"/>
<dbReference type="Pfam" id="PF00072">
    <property type="entry name" value="Response_reg"/>
    <property type="match status" value="1"/>
</dbReference>
<evidence type="ECO:0000256" key="1">
    <source>
        <dbReference type="ARBA" id="ARBA00022490"/>
    </source>
</evidence>
<keyword evidence="1" id="KW-0963">Cytoplasm</keyword>
<dbReference type="HOGENOM" id="CLU_000445_14_6_9"/>
<evidence type="ECO:0000259" key="6">
    <source>
        <dbReference type="PROSITE" id="PS50110"/>
    </source>
</evidence>
<dbReference type="PROSITE" id="PS50110">
    <property type="entry name" value="RESPONSE_REGULATORY"/>
    <property type="match status" value="1"/>
</dbReference>
<reference evidence="8 9" key="1">
    <citation type="submission" date="2013-02" db="EMBL/GenBank/DDBJ databases">
        <title>The Genome Sequence of Enterococcus pallens BAA-351.</title>
        <authorList>
            <consortium name="The Broad Institute Genome Sequencing Platform"/>
            <consortium name="The Broad Institute Genome Sequencing Center for Infectious Disease"/>
            <person name="Earl A.M."/>
            <person name="Gilmore M.S."/>
            <person name="Lebreton F."/>
            <person name="Walker B."/>
            <person name="Young S.K."/>
            <person name="Zeng Q."/>
            <person name="Gargeya S."/>
            <person name="Fitzgerald M."/>
            <person name="Haas B."/>
            <person name="Abouelleil A."/>
            <person name="Alvarado L."/>
            <person name="Arachchi H.M."/>
            <person name="Berlin A.M."/>
            <person name="Chapman S.B."/>
            <person name="Dewar J."/>
            <person name="Goldberg J."/>
            <person name="Griggs A."/>
            <person name="Gujja S."/>
            <person name="Hansen M."/>
            <person name="Howarth C."/>
            <person name="Imamovic A."/>
            <person name="Larimer J."/>
            <person name="McCowan C."/>
            <person name="Murphy C."/>
            <person name="Neiman D."/>
            <person name="Pearson M."/>
            <person name="Priest M."/>
            <person name="Roberts A."/>
            <person name="Saif S."/>
            <person name="Shea T."/>
            <person name="Sisk P."/>
            <person name="Sykes S."/>
            <person name="Wortman J."/>
            <person name="Nusbaum C."/>
            <person name="Birren B."/>
        </authorList>
    </citation>
    <scope>NUCLEOTIDE SEQUENCE [LARGE SCALE GENOMIC DNA]</scope>
    <source>
        <strain evidence="8 9">ATCC BAA-351</strain>
    </source>
</reference>
<feature type="modified residue" description="4-aspartylphosphate" evidence="5">
    <location>
        <position position="61"/>
    </location>
</feature>
<keyword evidence="2" id="KW-0902">Two-component regulatory system</keyword>
<dbReference type="SMART" id="SM00850">
    <property type="entry name" value="LytTR"/>
    <property type="match status" value="1"/>
</dbReference>
<comment type="caution">
    <text evidence="8">The sequence shown here is derived from an EMBL/GenBank/DDBJ whole genome shotgun (WGS) entry which is preliminary data.</text>
</comment>
<keyword evidence="9" id="KW-1185">Reference proteome</keyword>
<keyword evidence="3" id="KW-0010">Activator</keyword>
<dbReference type="eggNOG" id="COG3279">
    <property type="taxonomic scope" value="Bacteria"/>
</dbReference>
<evidence type="ECO:0008006" key="10">
    <source>
        <dbReference type="Google" id="ProtNLM"/>
    </source>
</evidence>
<evidence type="ECO:0000256" key="3">
    <source>
        <dbReference type="ARBA" id="ARBA00023159"/>
    </source>
</evidence>
<evidence type="ECO:0000256" key="4">
    <source>
        <dbReference type="ARBA" id="ARBA00037164"/>
    </source>
</evidence>
<sequence>MTIKVYIAEDNFEQRKQIKQAVKNYQLFSDWELEIASTVSTGEELLASIDRENQWNIYFLDINLANDTRLNNGFIVAQEIRNFDPFGFIVFITVRSELSFLTFQYRVQALDFIIKEPTINIQERVHACLKTVEQRLSILSTGQTIKLNTGSEITSFIVEDILYISANKGHVLSLHTKQKEYQIYQETLNHLQEQLEDQFIRCHRSFLINTKYINQISRDFSNLELENGTIIPVSVRKRNSLRTLQSKYASAKF</sequence>
<proteinExistence type="predicted"/>
<name>R2QQC9_9ENTE</name>
<dbReference type="PROSITE" id="PS50930">
    <property type="entry name" value="HTH_LYTTR"/>
    <property type="match status" value="1"/>
</dbReference>
<dbReference type="STRING" id="160454.RV10_GL004365"/>
<feature type="domain" description="HTH LytTR-type" evidence="7">
    <location>
        <begin position="145"/>
        <end position="247"/>
    </location>
</feature>
<dbReference type="AlphaFoldDB" id="R2QQC9"/>
<dbReference type="Gene3D" id="2.40.50.1020">
    <property type="entry name" value="LytTr DNA-binding domain"/>
    <property type="match status" value="1"/>
</dbReference>
<organism evidence="8 9">
    <name type="scientific">Enterococcus pallens ATCC BAA-351</name>
    <dbReference type="NCBI Taxonomy" id="1158607"/>
    <lineage>
        <taxon>Bacteria</taxon>
        <taxon>Bacillati</taxon>
        <taxon>Bacillota</taxon>
        <taxon>Bacilli</taxon>
        <taxon>Lactobacillales</taxon>
        <taxon>Enterococcaceae</taxon>
        <taxon>Enterococcus</taxon>
    </lineage>
</organism>
<dbReference type="OrthoDB" id="9802383at2"/>
<dbReference type="InterPro" id="IPR046947">
    <property type="entry name" value="LytR-like"/>
</dbReference>
<dbReference type="InterPro" id="IPR011006">
    <property type="entry name" value="CheY-like_superfamily"/>
</dbReference>
<dbReference type="GO" id="GO:0003677">
    <property type="term" value="F:DNA binding"/>
    <property type="evidence" value="ECO:0007669"/>
    <property type="project" value="InterPro"/>
</dbReference>
<comment type="function">
    <text evidence="4">Required for high-level post-exponential phase expression of a series of secreted proteins.</text>
</comment>
<dbReference type="InterPro" id="IPR007492">
    <property type="entry name" value="LytTR_DNA-bd_dom"/>
</dbReference>
<accession>R2QQC9</accession>
<dbReference type="SMART" id="SM00448">
    <property type="entry name" value="REC"/>
    <property type="match status" value="1"/>
</dbReference>
<protein>
    <recommendedName>
        <fullName evidence="10">HTH LytTR-type domain-containing protein</fullName>
    </recommendedName>
</protein>
<dbReference type="GO" id="GO:0000156">
    <property type="term" value="F:phosphorelay response regulator activity"/>
    <property type="evidence" value="ECO:0007669"/>
    <property type="project" value="InterPro"/>
</dbReference>
<dbReference type="Gene3D" id="3.40.50.2300">
    <property type="match status" value="1"/>
</dbReference>
<evidence type="ECO:0000313" key="9">
    <source>
        <dbReference type="Proteomes" id="UP000013782"/>
    </source>
</evidence>
<evidence type="ECO:0000313" key="8">
    <source>
        <dbReference type="EMBL" id="EOH97413.1"/>
    </source>
</evidence>
<dbReference type="InterPro" id="IPR001789">
    <property type="entry name" value="Sig_transdc_resp-reg_receiver"/>
</dbReference>
<keyword evidence="5" id="KW-0597">Phosphoprotein</keyword>
<dbReference type="SUPFAM" id="SSF52172">
    <property type="entry name" value="CheY-like"/>
    <property type="match status" value="1"/>
</dbReference>
<gene>
    <name evidence="8" type="ORF">UAU_00081</name>
</gene>
<feature type="domain" description="Response regulatory" evidence="6">
    <location>
        <begin position="4"/>
        <end position="130"/>
    </location>
</feature>
<evidence type="ECO:0000259" key="7">
    <source>
        <dbReference type="PROSITE" id="PS50930"/>
    </source>
</evidence>
<evidence type="ECO:0000256" key="5">
    <source>
        <dbReference type="PROSITE-ProRule" id="PRU00169"/>
    </source>
</evidence>
<dbReference type="EMBL" id="AJAQ01000001">
    <property type="protein sequence ID" value="EOH97413.1"/>
    <property type="molecule type" value="Genomic_DNA"/>
</dbReference>
<dbReference type="PANTHER" id="PTHR37299:SF3">
    <property type="entry name" value="STAGE 0 SPORULATION PROTEIN A HOMOLOG"/>
    <property type="match status" value="1"/>
</dbReference>
<dbReference type="PANTHER" id="PTHR37299">
    <property type="entry name" value="TRANSCRIPTIONAL REGULATOR-RELATED"/>
    <property type="match status" value="1"/>
</dbReference>
<dbReference type="RefSeq" id="WP_010755146.1">
    <property type="nucleotide sequence ID" value="NZ_ASWD01000002.1"/>
</dbReference>